<comment type="similarity">
    <text evidence="3">Belongs to the N-acetylmuramoyl-L-alanine amidase 3 family.</text>
</comment>
<dbReference type="Pfam" id="PF11741">
    <property type="entry name" value="AMIN"/>
    <property type="match status" value="1"/>
</dbReference>
<gene>
    <name evidence="11" type="ORF">JJB74_02180</name>
</gene>
<dbReference type="GO" id="GO:0008745">
    <property type="term" value="F:N-acetylmuramoyl-L-alanine amidase activity"/>
    <property type="evidence" value="ECO:0007669"/>
    <property type="project" value="UniProtKB-EC"/>
</dbReference>
<evidence type="ECO:0000256" key="7">
    <source>
        <dbReference type="ARBA" id="ARBA00022801"/>
    </source>
</evidence>
<keyword evidence="12" id="KW-1185">Reference proteome</keyword>
<dbReference type="GO" id="GO:0030288">
    <property type="term" value="C:outer membrane-bounded periplasmic space"/>
    <property type="evidence" value="ECO:0007669"/>
    <property type="project" value="TreeGrafter"/>
</dbReference>
<evidence type="ECO:0000313" key="11">
    <source>
        <dbReference type="EMBL" id="MBK4733428.1"/>
    </source>
</evidence>
<dbReference type="FunFam" id="3.40.630.40:FF:000001">
    <property type="entry name" value="N-acetylmuramoyl-L-alanine amidase"/>
    <property type="match status" value="1"/>
</dbReference>
<name>A0A934SQH4_9BURK</name>
<evidence type="ECO:0000256" key="1">
    <source>
        <dbReference type="ARBA" id="ARBA00001561"/>
    </source>
</evidence>
<dbReference type="InterPro" id="IPR002508">
    <property type="entry name" value="MurNAc-LAA_cat"/>
</dbReference>
<accession>A0A934SQH4</accession>
<evidence type="ECO:0000256" key="2">
    <source>
        <dbReference type="ARBA" id="ARBA00004418"/>
    </source>
</evidence>
<dbReference type="GO" id="GO:0071555">
    <property type="term" value="P:cell wall organization"/>
    <property type="evidence" value="ECO:0007669"/>
    <property type="project" value="UniProtKB-KW"/>
</dbReference>
<keyword evidence="7" id="KW-0378">Hydrolase</keyword>
<dbReference type="AlphaFoldDB" id="A0A934SQH4"/>
<comment type="catalytic activity">
    <reaction evidence="1">
        <text>Hydrolyzes the link between N-acetylmuramoyl residues and L-amino acid residues in certain cell-wall glycopeptides.</text>
        <dbReference type="EC" id="3.5.1.28"/>
    </reaction>
</comment>
<evidence type="ECO:0000256" key="6">
    <source>
        <dbReference type="ARBA" id="ARBA00022764"/>
    </source>
</evidence>
<dbReference type="EC" id="3.5.1.28" evidence="4"/>
<evidence type="ECO:0000256" key="4">
    <source>
        <dbReference type="ARBA" id="ARBA00011901"/>
    </source>
</evidence>
<dbReference type="Proteomes" id="UP000622890">
    <property type="component" value="Unassembled WGS sequence"/>
</dbReference>
<dbReference type="PANTHER" id="PTHR30404:SF0">
    <property type="entry name" value="N-ACETYLMURAMOYL-L-ALANINE AMIDASE AMIC"/>
    <property type="match status" value="1"/>
</dbReference>
<keyword evidence="6" id="KW-0574">Periplasm</keyword>
<dbReference type="PANTHER" id="PTHR30404">
    <property type="entry name" value="N-ACETYLMURAMOYL-L-ALANINE AMIDASE"/>
    <property type="match status" value="1"/>
</dbReference>
<dbReference type="GO" id="GO:0009253">
    <property type="term" value="P:peptidoglycan catabolic process"/>
    <property type="evidence" value="ECO:0007669"/>
    <property type="project" value="InterPro"/>
</dbReference>
<dbReference type="InterPro" id="IPR050695">
    <property type="entry name" value="N-acetylmuramoyl_amidase_3"/>
</dbReference>
<dbReference type="EMBL" id="JAEPBG010000001">
    <property type="protein sequence ID" value="MBK4733428.1"/>
    <property type="molecule type" value="Genomic_DNA"/>
</dbReference>
<keyword evidence="5" id="KW-0732">Signal</keyword>
<organism evidence="11 12">
    <name type="scientific">Noviherbaspirillum pedocola</name>
    <dbReference type="NCBI Taxonomy" id="2801341"/>
    <lineage>
        <taxon>Bacteria</taxon>
        <taxon>Pseudomonadati</taxon>
        <taxon>Pseudomonadota</taxon>
        <taxon>Betaproteobacteria</taxon>
        <taxon>Burkholderiales</taxon>
        <taxon>Oxalobacteraceae</taxon>
        <taxon>Noviherbaspirillum</taxon>
    </lineage>
</organism>
<comment type="caution">
    <text evidence="11">The sequence shown here is derived from an EMBL/GenBank/DDBJ whole genome shotgun (WGS) entry which is preliminary data.</text>
</comment>
<reference evidence="11" key="1">
    <citation type="submission" date="2021-01" db="EMBL/GenBank/DDBJ databases">
        <title>Genome sequence of strain Noviherbaspirillum sp. DKR-6.</title>
        <authorList>
            <person name="Chaudhary D.K."/>
        </authorList>
    </citation>
    <scope>NUCLEOTIDE SEQUENCE</scope>
    <source>
        <strain evidence="11">DKR-6</strain>
    </source>
</reference>
<dbReference type="InterPro" id="IPR021731">
    <property type="entry name" value="AMIN_dom"/>
</dbReference>
<sequence length="434" mass="47583">MPRSLSLRSQSLISKRRRVMLKAGGGFLLSVIAPLRARAAQIMGVRVWPAEEYTRVTLENDSDLKTTHFLVKNPERMVVDIEGIELNPALKSLVAKVQPNDPYIKQVRVGQNRPNVVRLVFDLKEEVRPQVFVLPPVGSYQHRLIFDLYPVNPPDPIAALIQKGDWAKELPPDIAAQIEPPAAATKRADPREEDAPRINRMITIALDPGHGGEDPGAIGAGGSREKDVVLAIAKRLKARIEQNPNMRVMLTRDADYFVPLQQRVHKARKVQADLFVSIHADAFVEPTARGSSVFALSEKGASSTAARWLANKENAADLIGGVNLRGQDQQLASVLLDLSTTAQINDSIKLAKAVLGEIGGINRLHKGAVEQAGFAVLKAPDIPSILVETAFISNPEEEAKLTDDGYQEQMAQALMNGIRKYFSKNPPLAKSRLT</sequence>
<dbReference type="CDD" id="cd02696">
    <property type="entry name" value="MurNAc-LAA"/>
    <property type="match status" value="1"/>
</dbReference>
<dbReference type="RefSeq" id="WP_200590191.1">
    <property type="nucleotide sequence ID" value="NZ_JAEPBG010000001.1"/>
</dbReference>
<dbReference type="Gene3D" id="3.40.630.40">
    <property type="entry name" value="Zn-dependent exopeptidases"/>
    <property type="match status" value="1"/>
</dbReference>
<protein>
    <recommendedName>
        <fullName evidence="9">N-acetylmuramoyl-L-alanine amidase AmiC</fullName>
        <ecNumber evidence="4">3.5.1.28</ecNumber>
    </recommendedName>
</protein>
<evidence type="ECO:0000256" key="3">
    <source>
        <dbReference type="ARBA" id="ARBA00010860"/>
    </source>
</evidence>
<proteinExistence type="inferred from homology"/>
<evidence type="ECO:0000256" key="8">
    <source>
        <dbReference type="ARBA" id="ARBA00023316"/>
    </source>
</evidence>
<comment type="subcellular location">
    <subcellularLocation>
        <location evidence="2">Periplasm</location>
    </subcellularLocation>
</comment>
<evidence type="ECO:0000256" key="9">
    <source>
        <dbReference type="ARBA" id="ARBA00074581"/>
    </source>
</evidence>
<evidence type="ECO:0000259" key="10">
    <source>
        <dbReference type="SMART" id="SM00646"/>
    </source>
</evidence>
<evidence type="ECO:0000313" key="12">
    <source>
        <dbReference type="Proteomes" id="UP000622890"/>
    </source>
</evidence>
<dbReference type="SMART" id="SM00646">
    <property type="entry name" value="Ami_3"/>
    <property type="match status" value="1"/>
</dbReference>
<feature type="domain" description="MurNAc-LAA" evidence="10">
    <location>
        <begin position="264"/>
        <end position="419"/>
    </location>
</feature>
<dbReference type="SUPFAM" id="SSF53187">
    <property type="entry name" value="Zn-dependent exopeptidases"/>
    <property type="match status" value="1"/>
</dbReference>
<dbReference type="Gene3D" id="2.60.40.3500">
    <property type="match status" value="1"/>
</dbReference>
<keyword evidence="8" id="KW-0961">Cell wall biogenesis/degradation</keyword>
<dbReference type="Pfam" id="PF01520">
    <property type="entry name" value="Amidase_3"/>
    <property type="match status" value="1"/>
</dbReference>
<evidence type="ECO:0000256" key="5">
    <source>
        <dbReference type="ARBA" id="ARBA00022729"/>
    </source>
</evidence>